<dbReference type="AlphaFoldDB" id="A0A4Q7IJZ1"/>
<feature type="signal peptide" evidence="1">
    <location>
        <begin position="1"/>
        <end position="21"/>
    </location>
</feature>
<dbReference type="Proteomes" id="UP000291338">
    <property type="component" value="Unassembled WGS sequence"/>
</dbReference>
<evidence type="ECO:0000313" key="2">
    <source>
        <dbReference type="EMBL" id="RZQ52483.1"/>
    </source>
</evidence>
<accession>A0A4Q7IJZ1</accession>
<name>A0A4Q7IJZ1_9GAMM</name>
<comment type="caution">
    <text evidence="2">The sequence shown here is derived from an EMBL/GenBank/DDBJ whole genome shotgun (WGS) entry which is preliminary data.</text>
</comment>
<reference evidence="2 3" key="1">
    <citation type="submission" date="2018-01" db="EMBL/GenBank/DDBJ databases">
        <title>Co-occurrence of chitin degradation, pigmentation and bioactivity in marine Pseudoalteromonas.</title>
        <authorList>
            <person name="Paulsen S."/>
            <person name="Gram L."/>
            <person name="Machado H."/>
        </authorList>
    </citation>
    <scope>NUCLEOTIDE SEQUENCE [LARGE SCALE GENOMIC DNA]</scope>
    <source>
        <strain evidence="2 3">S3898</strain>
    </source>
</reference>
<sequence>MTRSFQKTVLATSLAMVIANASAIAIKPNAELQPSKVVNTQKGSTLRDISDLYFIHFEQAPLASYQASFKRVRKLSI</sequence>
<gene>
    <name evidence="2" type="ORF">C1E23_14010</name>
</gene>
<evidence type="ECO:0000256" key="1">
    <source>
        <dbReference type="SAM" id="SignalP"/>
    </source>
</evidence>
<keyword evidence="1" id="KW-0732">Signal</keyword>
<dbReference type="RefSeq" id="WP_130256165.1">
    <property type="nucleotide sequence ID" value="NZ_PPSX01000054.1"/>
</dbReference>
<organism evidence="2 3">
    <name type="scientific">Pseudoalteromonas phenolica</name>
    <dbReference type="NCBI Taxonomy" id="161398"/>
    <lineage>
        <taxon>Bacteria</taxon>
        <taxon>Pseudomonadati</taxon>
        <taxon>Pseudomonadota</taxon>
        <taxon>Gammaproteobacteria</taxon>
        <taxon>Alteromonadales</taxon>
        <taxon>Pseudoalteromonadaceae</taxon>
        <taxon>Pseudoalteromonas</taxon>
    </lineage>
</organism>
<feature type="chain" id="PRO_5020469664" evidence="1">
    <location>
        <begin position="22"/>
        <end position="77"/>
    </location>
</feature>
<dbReference type="EMBL" id="PPSX01000054">
    <property type="protein sequence ID" value="RZQ52483.1"/>
    <property type="molecule type" value="Genomic_DNA"/>
</dbReference>
<proteinExistence type="predicted"/>
<evidence type="ECO:0000313" key="3">
    <source>
        <dbReference type="Proteomes" id="UP000291338"/>
    </source>
</evidence>
<protein>
    <submittedName>
        <fullName evidence="2">Uncharacterized protein</fullName>
    </submittedName>
</protein>